<dbReference type="Pfam" id="PF00307">
    <property type="entry name" value="CH"/>
    <property type="match status" value="1"/>
</dbReference>
<dbReference type="GO" id="GO:0051295">
    <property type="term" value="P:establishment of meiotic spindle localization"/>
    <property type="evidence" value="ECO:0007669"/>
    <property type="project" value="TreeGrafter"/>
</dbReference>
<dbReference type="PROSITE" id="PS50096">
    <property type="entry name" value="IQ"/>
    <property type="match status" value="3"/>
</dbReference>
<dbReference type="InterPro" id="IPR051185">
    <property type="entry name" value="ASPM"/>
</dbReference>
<dbReference type="Gene3D" id="1.10.418.10">
    <property type="entry name" value="Calponin-like domain"/>
    <property type="match status" value="1"/>
</dbReference>
<keyword evidence="15" id="KW-1185">Reference proteome</keyword>
<keyword evidence="8" id="KW-0112">Calmodulin-binding</keyword>
<dbReference type="InterPro" id="IPR001715">
    <property type="entry name" value="CH_dom"/>
</dbReference>
<protein>
    <recommendedName>
        <fullName evidence="13">Calponin-homology (CH) domain-containing protein</fullName>
    </recommendedName>
</protein>
<dbReference type="SUPFAM" id="SSF47576">
    <property type="entry name" value="Calponin-homology domain, CH-domain"/>
    <property type="match status" value="1"/>
</dbReference>
<dbReference type="Gene3D" id="2.60.40.10">
    <property type="entry name" value="Immunoglobulins"/>
    <property type="match status" value="1"/>
</dbReference>
<evidence type="ECO:0000313" key="15">
    <source>
        <dbReference type="Proteomes" id="UP001378592"/>
    </source>
</evidence>
<evidence type="ECO:0000256" key="11">
    <source>
        <dbReference type="ARBA" id="ARBA00023306"/>
    </source>
</evidence>
<evidence type="ECO:0000259" key="13">
    <source>
        <dbReference type="PROSITE" id="PS50021"/>
    </source>
</evidence>
<organism evidence="14 15">
    <name type="scientific">Gryllus longicercus</name>
    <dbReference type="NCBI Taxonomy" id="2509291"/>
    <lineage>
        <taxon>Eukaryota</taxon>
        <taxon>Metazoa</taxon>
        <taxon>Ecdysozoa</taxon>
        <taxon>Arthropoda</taxon>
        <taxon>Hexapoda</taxon>
        <taxon>Insecta</taxon>
        <taxon>Pterygota</taxon>
        <taxon>Neoptera</taxon>
        <taxon>Polyneoptera</taxon>
        <taxon>Orthoptera</taxon>
        <taxon>Ensifera</taxon>
        <taxon>Gryllidea</taxon>
        <taxon>Grylloidea</taxon>
        <taxon>Gryllidae</taxon>
        <taxon>Gryllinae</taxon>
        <taxon>Gryllus</taxon>
    </lineage>
</organism>
<evidence type="ECO:0000313" key="14">
    <source>
        <dbReference type="EMBL" id="KAK7869649.1"/>
    </source>
</evidence>
<evidence type="ECO:0000256" key="7">
    <source>
        <dbReference type="ARBA" id="ARBA00022776"/>
    </source>
</evidence>
<dbReference type="InterPro" id="IPR031549">
    <property type="entry name" value="ASH"/>
</dbReference>
<dbReference type="PANTHER" id="PTHR22706">
    <property type="entry name" value="ASSEMBLY FACTOR FOR SPINDLE MICROTUBULES"/>
    <property type="match status" value="1"/>
</dbReference>
<reference evidence="14 15" key="1">
    <citation type="submission" date="2024-03" db="EMBL/GenBank/DDBJ databases">
        <title>The genome assembly and annotation of the cricket Gryllus longicercus Weissman &amp; Gray.</title>
        <authorList>
            <person name="Szrajer S."/>
            <person name="Gray D."/>
            <person name="Ylla G."/>
        </authorList>
    </citation>
    <scope>NUCLEOTIDE SEQUENCE [LARGE SCALE GENOMIC DNA]</scope>
    <source>
        <strain evidence="14">DAG 2021-001</strain>
        <tissue evidence="14">Whole body minus gut</tissue>
    </source>
</reference>
<feature type="region of interest" description="Disordered" evidence="12">
    <location>
        <begin position="1"/>
        <end position="21"/>
    </location>
</feature>
<name>A0AAN9W5L7_9ORTH</name>
<dbReference type="GO" id="GO:0005737">
    <property type="term" value="C:cytoplasm"/>
    <property type="evidence" value="ECO:0007669"/>
    <property type="project" value="UniProtKB-SubCell"/>
</dbReference>
<evidence type="ECO:0000256" key="6">
    <source>
        <dbReference type="ARBA" id="ARBA00022737"/>
    </source>
</evidence>
<dbReference type="InterPro" id="IPR000048">
    <property type="entry name" value="IQ_motif_EF-hand-BS"/>
</dbReference>
<proteinExistence type="predicted"/>
<keyword evidence="11" id="KW-0131">Cell cycle</keyword>
<dbReference type="GO" id="GO:0007051">
    <property type="term" value="P:spindle organization"/>
    <property type="evidence" value="ECO:0007669"/>
    <property type="project" value="TreeGrafter"/>
</dbReference>
<evidence type="ECO:0000256" key="12">
    <source>
        <dbReference type="SAM" id="MobiDB-lite"/>
    </source>
</evidence>
<dbReference type="GO" id="GO:0005634">
    <property type="term" value="C:nucleus"/>
    <property type="evidence" value="ECO:0007669"/>
    <property type="project" value="UniProtKB-SubCell"/>
</dbReference>
<comment type="caution">
    <text evidence="14">The sequence shown here is derived from an EMBL/GenBank/DDBJ whole genome shotgun (WGS) entry which is preliminary data.</text>
</comment>
<evidence type="ECO:0000256" key="4">
    <source>
        <dbReference type="ARBA" id="ARBA00022553"/>
    </source>
</evidence>
<dbReference type="Pfam" id="PF15780">
    <property type="entry name" value="ASH"/>
    <property type="match status" value="1"/>
</dbReference>
<keyword evidence="4" id="KW-0597">Phosphoprotein</keyword>
<dbReference type="Pfam" id="PF00612">
    <property type="entry name" value="IQ"/>
    <property type="match status" value="4"/>
</dbReference>
<evidence type="ECO:0000256" key="9">
    <source>
        <dbReference type="ARBA" id="ARBA00023054"/>
    </source>
</evidence>
<dbReference type="InterPro" id="IPR013783">
    <property type="entry name" value="Ig-like_fold"/>
</dbReference>
<dbReference type="CDD" id="cd23767">
    <property type="entry name" value="IQCD"/>
    <property type="match status" value="1"/>
</dbReference>
<evidence type="ECO:0000256" key="8">
    <source>
        <dbReference type="ARBA" id="ARBA00022860"/>
    </source>
</evidence>
<keyword evidence="7" id="KW-0498">Mitosis</keyword>
<keyword evidence="10" id="KW-0539">Nucleus</keyword>
<keyword evidence="6" id="KW-0677">Repeat</keyword>
<dbReference type="GO" id="GO:0000278">
    <property type="term" value="P:mitotic cell cycle"/>
    <property type="evidence" value="ECO:0007669"/>
    <property type="project" value="TreeGrafter"/>
</dbReference>
<dbReference type="CDD" id="cd21223">
    <property type="entry name" value="CH_ASPM_rpt1"/>
    <property type="match status" value="1"/>
</dbReference>
<evidence type="ECO:0000256" key="2">
    <source>
        <dbReference type="ARBA" id="ARBA00004496"/>
    </source>
</evidence>
<feature type="domain" description="Calponin-homology (CH)" evidence="13">
    <location>
        <begin position="1011"/>
        <end position="1142"/>
    </location>
</feature>
<dbReference type="PANTHER" id="PTHR22706:SF1">
    <property type="entry name" value="ASSEMBLY FACTOR FOR SPINDLE MICROTUBULES"/>
    <property type="match status" value="1"/>
</dbReference>
<evidence type="ECO:0000256" key="1">
    <source>
        <dbReference type="ARBA" id="ARBA00004123"/>
    </source>
</evidence>
<dbReference type="Proteomes" id="UP001378592">
    <property type="component" value="Unassembled WGS sequence"/>
</dbReference>
<feature type="region of interest" description="Disordered" evidence="12">
    <location>
        <begin position="677"/>
        <end position="699"/>
    </location>
</feature>
<dbReference type="GO" id="GO:0000922">
    <property type="term" value="C:spindle pole"/>
    <property type="evidence" value="ECO:0007669"/>
    <property type="project" value="TreeGrafter"/>
</dbReference>
<dbReference type="PROSITE" id="PS50021">
    <property type="entry name" value="CH"/>
    <property type="match status" value="1"/>
</dbReference>
<sequence length="2140" mass="249703">MAFSSYFEATPPRRRDSEDSDEVPILNFRPFGSAPKVFFKNVAIGERVSKTLLLRNPQTEALEVELLKLPPPDSGVEFSCKKWHINPHQETTLEIIWQPTKEGKSIHSIHLKTNTNARFFFSIVCVSISKKPLKKKGKISQETSSNQRVILRSNQSFKNEQSIVKKPSLSRVSVSSKTKVISKENIYSSCAKTDINLTKVSMSSKTSFKSEVGNTEPCEDDLKNCSSETYDVISPGRNLSLELNEAASASVSTFGSTKVHCVKKEINLFADMVLSPILPSQSFKPREGSARETYVLSTPLASVSEVDKISFLKPGLKVSTVEIDLSCDNSSFKDSSVFKDRIEHKMLNTPLSASSQINCNISSVKKEVPEFLNFNFSPIKENTEINISGISEIGERTNQHSYNKATLEISVPPFTPLQINKHSSGSAIAEKTLKNTDIMDISGISDIDGLLNQPPNSANTFEISLPPFTPLQVNKDGWVSSNHEKPFKNLDSDIDVSGISDIDELINQPPISTNTFEVSLPPFTPLEINKHSEISSNAGRTSKNCRNLKADFSIERIKKAEMLTPHISVHNFEITPLVSKGFSRDDPSRILRPENLQEPIERTEVVADCPNKLVQPNVIDDSIEFKTCDLYSSSTKRVRGSDSTQVMPLKKKSEMPVSSFVQLAPSSIETNYLMFSPPQRIPSSRKENIPPQIKNSTTFRKPLNENVPLSVNKASSREPKTTQVRKVKKDITHAIPKLILSAKKRTVEKTVTLMDTEKILAEHAYPSYCITATNVNPFINSAVFCDQRWFDEREKEFVRWLNVLLTPPEQLNSSDELPKVDVADLWKKSCNSELSLAPSRETVSSRYLVNHRLDSVRRKACAMFRLPCVAQVLSKVIVQIEKGILSVRKDRNIVRDISLKTTAVELLLCYNPLWLRIGLEAIMGRTIPLESNSDRVGLIGFIARNILSDPYLVERYAYTGVTNMFKSGFEEAMKKHILKKFLLLVFFLDYAKENKLIFHNPCLFCKNAQYKESRDLLLAFARELLSGIGDITKHLRNLGYIVKHKQTYLDEFNYAVRHLGSDLRDGVRLTKVTEIILQESLSTSLRTPAISKLQKMHNVKLALTALSKAGHVVEGDITAKDIVEGHREKTMSLLWQIIYKFQLSRFVSAANTIQNWYRSLHICISRRIWIRKHATRRKVIEDRASIMIQKHWRGYIARKQYKVSISSVYKIQKWYKSLMMVREQQREYLKMRSAVIKIQKRFRDKFYKKKLVVVLKIQRWYRACLAMKRQRLLYTSQQTAARKIQIFYRSRKMIQQHQKVFKEKRNAVLKIQQWYRACKAMRVQRMVYMKQLSAAQTIQLYFRNRKMMQEHQKAFIEKRIAIIKIQQWYRACLSMRDQRLMYIKQQIAVQKIQVFYRSGKLMQKLRKAFKQKRDAVLKIQQWFRACLAMREQRTWYIQQRTAAQKIQAFYRRSKLMQQHCQTFQEKRNAVLKIQQWYRACVAMRIQRSMYVKQRIAVQKIQLYFRSRKLMQEHKIALKEKRDAVIKIQQWHRACSAMRKQRVQYVELRTAARRIQMYYRSRRIMKEHQKAFNEKRIAILKIQQWYRACLAMREQRIQYIKYQMSAQKIQAYYRSIKLMQQHRKTFKEKRNAILKIQQWYRACLAMKKQRIMYVKQRTAVQKIQMYYRRRKVIQGHRKAFKEKRDAVVKIQTWYHCAILMKQEREHYLKLHSSTIKIQTWFRATKLMRKQRSLYLRQRNAVIIIQQRYKALCLRRKMQLEHHLREMSALKIQRWFRNVLIQRQLRLQFLELKKERETKRIHCIAAVKIQAWYRTCVIERKRVESSRQGVILCSTNKSLHNKENLQVICEPREKAAVRLIEKWYYSILQKKEAKRLEFEKQLEEQQQQAIFRNYATKIQAWWRGIRVRKKVNISHVLPHIETSKYVLDERFSLRTVYSKALSSFQSSPSLSYTVLLNAGLLIESAVRLSPEICEEFLSSSHLDTVILLLGAMNRSLPAENLICVLLKTLTHVLRHPLGNQRVLENERTIPCLVDLTGIWCTKRTEETFCHVCTVWWLLAQDCNTAQILRDSKIISTQLLKCYTKIKSWNVHTPGSSSATPMKSHLPTLRPWWCSKKINRPRIFENGKFGIIGVLKKLHIDFH</sequence>
<comment type="subcellular location">
    <subcellularLocation>
        <location evidence="2">Cytoplasm</location>
    </subcellularLocation>
    <subcellularLocation>
        <location evidence="1">Nucleus</location>
    </subcellularLocation>
</comment>
<evidence type="ECO:0000256" key="3">
    <source>
        <dbReference type="ARBA" id="ARBA00022490"/>
    </source>
</evidence>
<dbReference type="InterPro" id="IPR036872">
    <property type="entry name" value="CH_dom_sf"/>
</dbReference>
<accession>A0AAN9W5L7</accession>
<keyword evidence="9" id="KW-0175">Coiled coil</keyword>
<dbReference type="SMART" id="SM00015">
    <property type="entry name" value="IQ"/>
    <property type="match status" value="13"/>
</dbReference>
<gene>
    <name evidence="14" type="ORF">R5R35_010016</name>
</gene>
<keyword evidence="5" id="KW-0132">Cell division</keyword>
<dbReference type="SMART" id="SM00033">
    <property type="entry name" value="CH"/>
    <property type="match status" value="1"/>
</dbReference>
<keyword evidence="3" id="KW-0963">Cytoplasm</keyword>
<evidence type="ECO:0000256" key="5">
    <source>
        <dbReference type="ARBA" id="ARBA00022618"/>
    </source>
</evidence>
<dbReference type="EMBL" id="JAZDUA010000071">
    <property type="protein sequence ID" value="KAK7869649.1"/>
    <property type="molecule type" value="Genomic_DNA"/>
</dbReference>
<evidence type="ECO:0000256" key="10">
    <source>
        <dbReference type="ARBA" id="ARBA00023242"/>
    </source>
</evidence>
<dbReference type="GO" id="GO:0005516">
    <property type="term" value="F:calmodulin binding"/>
    <property type="evidence" value="ECO:0007669"/>
    <property type="project" value="UniProtKB-KW"/>
</dbReference>
<dbReference type="GO" id="GO:0051301">
    <property type="term" value="P:cell division"/>
    <property type="evidence" value="ECO:0007669"/>
    <property type="project" value="UniProtKB-KW"/>
</dbReference>
<dbReference type="Gene3D" id="1.20.5.190">
    <property type="match status" value="2"/>
</dbReference>